<dbReference type="PANTHER" id="PTHR11935">
    <property type="entry name" value="BETA LACTAMASE DOMAIN"/>
    <property type="match status" value="1"/>
</dbReference>
<keyword evidence="8" id="KW-0479">Metal-binding</keyword>
<dbReference type="InterPro" id="IPR035680">
    <property type="entry name" value="Clx_II_MBL"/>
</dbReference>
<evidence type="ECO:0000256" key="3">
    <source>
        <dbReference type="ARBA" id="ARBA00001954"/>
    </source>
</evidence>
<dbReference type="InterPro" id="IPR017782">
    <property type="entry name" value="Hydroxyacylglutathione_Hdrlase"/>
</dbReference>
<dbReference type="OrthoDB" id="515692at2759"/>
<dbReference type="SMART" id="SM00849">
    <property type="entry name" value="Lactamase_B"/>
    <property type="match status" value="1"/>
</dbReference>
<comment type="pathway">
    <text evidence="5">Secondary metabolite metabolism; methylglyoxal degradation; (R)-lactate from methylglyoxal: step 2/2.</text>
</comment>
<keyword evidence="9 14" id="KW-0378">Hydrolase</keyword>
<evidence type="ECO:0000313" key="14">
    <source>
        <dbReference type="EMBL" id="KZV42598.1"/>
    </source>
</evidence>
<evidence type="ECO:0000256" key="5">
    <source>
        <dbReference type="ARBA" id="ARBA00004963"/>
    </source>
</evidence>
<dbReference type="GO" id="GO:0046872">
    <property type="term" value="F:metal ion binding"/>
    <property type="evidence" value="ECO:0007669"/>
    <property type="project" value="UniProtKB-KW"/>
</dbReference>
<evidence type="ECO:0000256" key="7">
    <source>
        <dbReference type="ARBA" id="ARBA00011917"/>
    </source>
</evidence>
<evidence type="ECO:0000313" key="15">
    <source>
        <dbReference type="Proteomes" id="UP000250235"/>
    </source>
</evidence>
<evidence type="ECO:0000256" key="2">
    <source>
        <dbReference type="ARBA" id="ARBA00001947"/>
    </source>
</evidence>
<comment type="catalytic activity">
    <reaction evidence="1">
        <text>an S-(2-hydroxyacyl)glutathione + H2O = a 2-hydroxy carboxylate + glutathione + H(+)</text>
        <dbReference type="Rhea" id="RHEA:21864"/>
        <dbReference type="ChEBI" id="CHEBI:15377"/>
        <dbReference type="ChEBI" id="CHEBI:15378"/>
        <dbReference type="ChEBI" id="CHEBI:57925"/>
        <dbReference type="ChEBI" id="CHEBI:58896"/>
        <dbReference type="ChEBI" id="CHEBI:71261"/>
        <dbReference type="EC" id="3.1.2.6"/>
    </reaction>
</comment>
<dbReference type="PANTHER" id="PTHR11935:SF94">
    <property type="entry name" value="TENZING NORGAY, ISOFORM C"/>
    <property type="match status" value="1"/>
</dbReference>
<reference evidence="14 15" key="1">
    <citation type="journal article" date="2015" name="Proc. Natl. Acad. Sci. U.S.A.">
        <title>The resurrection genome of Boea hygrometrica: A blueprint for survival of dehydration.</title>
        <authorList>
            <person name="Xiao L."/>
            <person name="Yang G."/>
            <person name="Zhang L."/>
            <person name="Yang X."/>
            <person name="Zhao S."/>
            <person name="Ji Z."/>
            <person name="Zhou Q."/>
            <person name="Hu M."/>
            <person name="Wang Y."/>
            <person name="Chen M."/>
            <person name="Xu Y."/>
            <person name="Jin H."/>
            <person name="Xiao X."/>
            <person name="Hu G."/>
            <person name="Bao F."/>
            <person name="Hu Y."/>
            <person name="Wan P."/>
            <person name="Li L."/>
            <person name="Deng X."/>
            <person name="Kuang T."/>
            <person name="Xiang C."/>
            <person name="Zhu J.K."/>
            <person name="Oliver M.J."/>
            <person name="He Y."/>
        </authorList>
    </citation>
    <scope>NUCLEOTIDE SEQUENCE [LARGE SCALE GENOMIC DNA]</scope>
    <source>
        <strain evidence="15">cv. XS01</strain>
    </source>
</reference>
<name>A0A2Z7CE24_9LAMI</name>
<keyword evidence="12" id="KW-1133">Transmembrane helix</keyword>
<dbReference type="InterPro" id="IPR001279">
    <property type="entry name" value="Metallo-B-lactamas"/>
</dbReference>
<keyword evidence="12" id="KW-0472">Membrane</keyword>
<dbReference type="InterPro" id="IPR036866">
    <property type="entry name" value="RibonucZ/Hydroxyglut_hydro"/>
</dbReference>
<dbReference type="Pfam" id="PF16123">
    <property type="entry name" value="HAGH_C"/>
    <property type="match status" value="1"/>
</dbReference>
<comment type="cofactor">
    <cofactor evidence="2">
        <name>Zn(2+)</name>
        <dbReference type="ChEBI" id="CHEBI:29105"/>
    </cofactor>
</comment>
<proteinExistence type="inferred from homology"/>
<dbReference type="SUPFAM" id="SSF56281">
    <property type="entry name" value="Metallo-hydrolase/oxidoreductase"/>
    <property type="match status" value="1"/>
</dbReference>
<keyword evidence="15" id="KW-1185">Reference proteome</keyword>
<dbReference type="Proteomes" id="UP000250235">
    <property type="component" value="Unassembled WGS sequence"/>
</dbReference>
<feature type="domain" description="Metallo-beta-lactamase" evidence="13">
    <location>
        <begin position="105"/>
        <end position="268"/>
    </location>
</feature>
<dbReference type="HAMAP" id="MF_01374">
    <property type="entry name" value="Glyoxalase_2"/>
    <property type="match status" value="1"/>
</dbReference>
<dbReference type="AlphaFoldDB" id="A0A2Z7CE24"/>
<comment type="cofactor">
    <cofactor evidence="4">
        <name>Fe(3+)</name>
        <dbReference type="ChEBI" id="CHEBI:29034"/>
    </cofactor>
</comment>
<dbReference type="GO" id="GO:0004416">
    <property type="term" value="F:hydroxyacylglutathione hydrolase activity"/>
    <property type="evidence" value="ECO:0007669"/>
    <property type="project" value="UniProtKB-EC"/>
</dbReference>
<evidence type="ECO:0000256" key="10">
    <source>
        <dbReference type="ARBA" id="ARBA00022833"/>
    </source>
</evidence>
<evidence type="ECO:0000259" key="13">
    <source>
        <dbReference type="SMART" id="SM00849"/>
    </source>
</evidence>
<evidence type="ECO:0000256" key="12">
    <source>
        <dbReference type="SAM" id="Phobius"/>
    </source>
</evidence>
<dbReference type="GO" id="GO:0019243">
    <property type="term" value="P:methylglyoxal catabolic process to D-lactate via S-lactoyl-glutathione"/>
    <property type="evidence" value="ECO:0007669"/>
    <property type="project" value="InterPro"/>
</dbReference>
<protein>
    <recommendedName>
        <fullName evidence="7">hydroxyacylglutathione hydrolase</fullName>
        <ecNumber evidence="7">3.1.2.6</ecNumber>
    </recommendedName>
    <alternativeName>
        <fullName evidence="11">Glyoxalase II</fullName>
    </alternativeName>
</protein>
<comment type="similarity">
    <text evidence="6">Belongs to the metallo-beta-lactamase superfamily. Glyoxalase II family.</text>
</comment>
<dbReference type="EC" id="3.1.2.6" evidence="7"/>
<evidence type="ECO:0000256" key="1">
    <source>
        <dbReference type="ARBA" id="ARBA00001623"/>
    </source>
</evidence>
<feature type="transmembrane region" description="Helical" evidence="12">
    <location>
        <begin position="26"/>
        <end position="47"/>
    </location>
</feature>
<dbReference type="FunFam" id="3.60.15.10:FF:000019">
    <property type="entry name" value="Hydroxyacylglutathione hydrolase, mitochondrial"/>
    <property type="match status" value="1"/>
</dbReference>
<accession>A0A2Z7CE24</accession>
<dbReference type="Gene3D" id="3.60.15.10">
    <property type="entry name" value="Ribonuclease Z/Hydroxyacylglutathione hydrolase-like"/>
    <property type="match status" value="1"/>
</dbReference>
<keyword evidence="12" id="KW-0812">Transmembrane</keyword>
<dbReference type="CDD" id="cd07723">
    <property type="entry name" value="hydroxyacylglutathione_hydrolase_MBL-fold"/>
    <property type="match status" value="1"/>
</dbReference>
<evidence type="ECO:0000256" key="9">
    <source>
        <dbReference type="ARBA" id="ARBA00022801"/>
    </source>
</evidence>
<evidence type="ECO:0000256" key="6">
    <source>
        <dbReference type="ARBA" id="ARBA00006759"/>
    </source>
</evidence>
<dbReference type="InterPro" id="IPR032282">
    <property type="entry name" value="HAGH_C"/>
</dbReference>
<organism evidence="14 15">
    <name type="scientific">Dorcoceras hygrometricum</name>
    <dbReference type="NCBI Taxonomy" id="472368"/>
    <lineage>
        <taxon>Eukaryota</taxon>
        <taxon>Viridiplantae</taxon>
        <taxon>Streptophyta</taxon>
        <taxon>Embryophyta</taxon>
        <taxon>Tracheophyta</taxon>
        <taxon>Spermatophyta</taxon>
        <taxon>Magnoliopsida</taxon>
        <taxon>eudicotyledons</taxon>
        <taxon>Gunneridae</taxon>
        <taxon>Pentapetalae</taxon>
        <taxon>asterids</taxon>
        <taxon>lamiids</taxon>
        <taxon>Lamiales</taxon>
        <taxon>Gesneriaceae</taxon>
        <taxon>Didymocarpoideae</taxon>
        <taxon>Trichosporeae</taxon>
        <taxon>Loxocarpinae</taxon>
        <taxon>Dorcoceras</taxon>
    </lineage>
</organism>
<dbReference type="Pfam" id="PF00753">
    <property type="entry name" value="Lactamase_B"/>
    <property type="match status" value="1"/>
</dbReference>
<evidence type="ECO:0000256" key="4">
    <source>
        <dbReference type="ARBA" id="ARBA00001965"/>
    </source>
</evidence>
<sequence length="352" mass="38640">MFCNAIPPVANGSNLNGGLELESSCFIILVLVLYSCSSFLGVALLLARSSVLRHSVQASKADSLMHLENLYCSLFPVVCLPDVCVRQLRSDERCELNQLGGVCVCRRPAIVDDSTKQAAVVDPVEPEKILRVAQENGVALKLVLTTHHHWWDHAGGNDKIKQLVPDIKIYGGSVDNVQGCTNKVENGDKFSLGVDINILSLHTPCHTKGHISYFVTGKDGEDPAVFTGDTLFVAGCGKFFEGTAEQMYQSLCVTLGSLPKPTQVYCGHEYTVKNLQFALTVEPENAKVSEKLKLAEQKRNEGVPTIPSSIEEELETNPFMRVDLPEVQEKVGCSSPVDALREIRQRKDNWRG</sequence>
<comment type="cofactor">
    <cofactor evidence="3">
        <name>Fe(2+)</name>
        <dbReference type="ChEBI" id="CHEBI:29033"/>
    </cofactor>
</comment>
<dbReference type="NCBIfam" id="TIGR03413">
    <property type="entry name" value="GSH_gloB"/>
    <property type="match status" value="1"/>
</dbReference>
<dbReference type="EMBL" id="KQ998986">
    <property type="protein sequence ID" value="KZV42598.1"/>
    <property type="molecule type" value="Genomic_DNA"/>
</dbReference>
<keyword evidence="10" id="KW-0862">Zinc</keyword>
<gene>
    <name evidence="14" type="ORF">F511_33215</name>
</gene>
<evidence type="ECO:0000256" key="8">
    <source>
        <dbReference type="ARBA" id="ARBA00022723"/>
    </source>
</evidence>
<evidence type="ECO:0000256" key="11">
    <source>
        <dbReference type="ARBA" id="ARBA00031044"/>
    </source>
</evidence>